<evidence type="ECO:0000313" key="3">
    <source>
        <dbReference type="Proteomes" id="UP000245890"/>
    </source>
</evidence>
<accession>A0A2U0SF34</accession>
<dbReference type="RefSeq" id="WP_116469313.1">
    <property type="nucleotide sequence ID" value="NZ_QENQ01000001.1"/>
</dbReference>
<reference evidence="2 3" key="1">
    <citation type="submission" date="2018-05" db="EMBL/GenBank/DDBJ databases">
        <title>Description of Sphingomonas pokkalii sp nov, isolated from the rhizosphere of saline tolerant pokkali rice and its draft genome analysis.</title>
        <authorList>
            <person name="Menon R."/>
            <person name="Kumari S."/>
            <person name="Rameshkumar N."/>
        </authorList>
    </citation>
    <scope>NUCLEOTIDE SEQUENCE [LARGE SCALE GENOMIC DNA]</scope>
    <source>
        <strain evidence="2 3">L3B27</strain>
    </source>
</reference>
<evidence type="ECO:0000313" key="2">
    <source>
        <dbReference type="EMBL" id="PVX29895.1"/>
    </source>
</evidence>
<dbReference type="EMBL" id="QENQ01000001">
    <property type="protein sequence ID" value="PVX29895.1"/>
    <property type="molecule type" value="Genomic_DNA"/>
</dbReference>
<gene>
    <name evidence="2" type="ORF">DD559_11595</name>
</gene>
<sequence length="215" mass="23477">MTGGPSTGPVPAPPADLECSGFLLAAGTRLHRIHDDQFAPCAFNPGYGHSRFAPFEVGGVKIPTAYAATNLECAVYETIFHDIDATAPIKSVRWSALQPLRYSIVELKREVSLAALFSADLLKLGLERGQLIDTPKSTYPATQAWSPAIHGSPGAHDGMIWVSRKFDLEKAMMLFGDRIKAADWEVVESTWVTRDPETLRTVEELANRSGILIAR</sequence>
<dbReference type="AlphaFoldDB" id="A0A2U0SF34"/>
<evidence type="ECO:0000259" key="1">
    <source>
        <dbReference type="SMART" id="SM00953"/>
    </source>
</evidence>
<dbReference type="Proteomes" id="UP000245890">
    <property type="component" value="Unassembled WGS sequence"/>
</dbReference>
<protein>
    <submittedName>
        <fullName evidence="2">RES domain-containing protein</fullName>
    </submittedName>
</protein>
<keyword evidence="3" id="KW-1185">Reference proteome</keyword>
<dbReference type="OrthoDB" id="7257056at2"/>
<name>A0A2U0SF34_9SPHN</name>
<dbReference type="InterPro" id="IPR014914">
    <property type="entry name" value="RES_dom"/>
</dbReference>
<dbReference type="Pfam" id="PF08808">
    <property type="entry name" value="RES"/>
    <property type="match status" value="1"/>
</dbReference>
<comment type="caution">
    <text evidence="2">The sequence shown here is derived from an EMBL/GenBank/DDBJ whole genome shotgun (WGS) entry which is preliminary data.</text>
</comment>
<feature type="domain" description="RES" evidence="1">
    <location>
        <begin position="43"/>
        <end position="187"/>
    </location>
</feature>
<dbReference type="SMART" id="SM00953">
    <property type="entry name" value="RES"/>
    <property type="match status" value="1"/>
</dbReference>
<organism evidence="2 3">
    <name type="scientific">Sphingomonas pokkalii</name>
    <dbReference type="NCBI Taxonomy" id="2175090"/>
    <lineage>
        <taxon>Bacteria</taxon>
        <taxon>Pseudomonadati</taxon>
        <taxon>Pseudomonadota</taxon>
        <taxon>Alphaproteobacteria</taxon>
        <taxon>Sphingomonadales</taxon>
        <taxon>Sphingomonadaceae</taxon>
        <taxon>Sphingomonas</taxon>
    </lineage>
</organism>
<proteinExistence type="predicted"/>